<protein>
    <submittedName>
        <fullName evidence="2">Unannotated protein</fullName>
    </submittedName>
</protein>
<dbReference type="GO" id="GO:0004672">
    <property type="term" value="F:protein kinase activity"/>
    <property type="evidence" value="ECO:0007669"/>
    <property type="project" value="InterPro"/>
</dbReference>
<organism evidence="2">
    <name type="scientific">freshwater metagenome</name>
    <dbReference type="NCBI Taxonomy" id="449393"/>
    <lineage>
        <taxon>unclassified sequences</taxon>
        <taxon>metagenomes</taxon>
        <taxon>ecological metagenomes</taxon>
    </lineage>
</organism>
<dbReference type="InterPro" id="IPR052898">
    <property type="entry name" value="ACAD10-like"/>
</dbReference>
<dbReference type="Pfam" id="PF01636">
    <property type="entry name" value="APH"/>
    <property type="match status" value="1"/>
</dbReference>
<dbReference type="AlphaFoldDB" id="A0A6J7J609"/>
<dbReference type="InterPro" id="IPR041726">
    <property type="entry name" value="ACAD10_11_N"/>
</dbReference>
<dbReference type="PANTHER" id="PTHR47829:SF1">
    <property type="entry name" value="HAD FAMILY PHOSPHATASE"/>
    <property type="match status" value="1"/>
</dbReference>
<proteinExistence type="predicted"/>
<evidence type="ECO:0000259" key="1">
    <source>
        <dbReference type="PROSITE" id="PS50011"/>
    </source>
</evidence>
<evidence type="ECO:0000313" key="2">
    <source>
        <dbReference type="EMBL" id="CAB4938516.1"/>
    </source>
</evidence>
<dbReference type="SUPFAM" id="SSF56112">
    <property type="entry name" value="Protein kinase-like (PK-like)"/>
    <property type="match status" value="1"/>
</dbReference>
<dbReference type="InterPro" id="IPR002575">
    <property type="entry name" value="Aminoglycoside_PTrfase"/>
</dbReference>
<dbReference type="CDD" id="cd05154">
    <property type="entry name" value="ACAD10_11_N-like"/>
    <property type="match status" value="1"/>
</dbReference>
<dbReference type="PROSITE" id="PS50011">
    <property type="entry name" value="PROTEIN_KINASE_DOM"/>
    <property type="match status" value="1"/>
</dbReference>
<dbReference type="InterPro" id="IPR011009">
    <property type="entry name" value="Kinase-like_dom_sf"/>
</dbReference>
<dbReference type="PANTHER" id="PTHR47829">
    <property type="entry name" value="HYDROLASE, PUTATIVE (AFU_ORTHOLOGUE AFUA_1G12880)-RELATED"/>
    <property type="match status" value="1"/>
</dbReference>
<dbReference type="EMBL" id="CAFBMX010000008">
    <property type="protein sequence ID" value="CAB4938516.1"/>
    <property type="molecule type" value="Genomic_DNA"/>
</dbReference>
<reference evidence="2" key="1">
    <citation type="submission" date="2020-05" db="EMBL/GenBank/DDBJ databases">
        <authorList>
            <person name="Chiriac C."/>
            <person name="Salcher M."/>
            <person name="Ghai R."/>
            <person name="Kavagutti S V."/>
        </authorList>
    </citation>
    <scope>NUCLEOTIDE SEQUENCE</scope>
</reference>
<dbReference type="Gene3D" id="3.30.200.20">
    <property type="entry name" value="Phosphorylase Kinase, domain 1"/>
    <property type="match status" value="1"/>
</dbReference>
<sequence length="363" mass="39980">MSIHEIAPDDVVRTHAEGAANEREPLVVLEPLLAFLDEHGIAAGAGDPALSPLGDGHSNVTYLAERGGVEFVLRRPPRGPLPPSAHDVIRESRVLRALEGLARVPRVFAVCEDAELIGAPFYVMEKIEGDVVNDTLPAALDSEENRRRIGEELVDALVELHAVDWQAAGLEGFGKPTGYVERQVRRFHGLWDINRTREVPEIDAVARWLGDNLPESPPATIVHGDYRLGNVLYGPQSPAQLVTIVDWEMATIGDPLADLGYLVTLWSDRDDAVGGPLELSPVTRQPGFLRRDELIARYEERSGRSMTDIRWYQTLAIWKSAIFMEGNYKRAISGTSDDPFNLQFGEGVLQLAAQAQELTSSPD</sequence>
<accession>A0A6J7J609</accession>
<name>A0A6J7J609_9ZZZZ</name>
<feature type="domain" description="Protein kinase" evidence="1">
    <location>
        <begin position="47"/>
        <end position="363"/>
    </location>
</feature>
<dbReference type="Gene3D" id="3.90.1200.10">
    <property type="match status" value="1"/>
</dbReference>
<dbReference type="GO" id="GO:0005524">
    <property type="term" value="F:ATP binding"/>
    <property type="evidence" value="ECO:0007669"/>
    <property type="project" value="InterPro"/>
</dbReference>
<dbReference type="InterPro" id="IPR000719">
    <property type="entry name" value="Prot_kinase_dom"/>
</dbReference>
<gene>
    <name evidence="2" type="ORF">UFOPK3674_01659</name>
</gene>